<dbReference type="KEGG" id="stru:115163244"/>
<evidence type="ECO:0000313" key="3">
    <source>
        <dbReference type="Proteomes" id="UP000472277"/>
    </source>
</evidence>
<dbReference type="CDD" id="cd23298">
    <property type="entry name" value="beta-trefoil_IL18"/>
    <property type="match status" value="1"/>
</dbReference>
<name>A0A674CLU9_SALTR</name>
<dbReference type="SUPFAM" id="SSF50353">
    <property type="entry name" value="Cytokine"/>
    <property type="match status" value="1"/>
</dbReference>
<reference evidence="2" key="2">
    <citation type="submission" date="2025-09" db="UniProtKB">
        <authorList>
            <consortium name="Ensembl"/>
        </authorList>
    </citation>
    <scope>IDENTIFICATION</scope>
</reference>
<dbReference type="RefSeq" id="XP_029570825.1">
    <property type="nucleotide sequence ID" value="XM_029714965.1"/>
</dbReference>
<dbReference type="InParanoid" id="A0A674CLU9"/>
<reference evidence="2" key="1">
    <citation type="submission" date="2025-08" db="UniProtKB">
        <authorList>
            <consortium name="Ensembl"/>
        </authorList>
    </citation>
    <scope>IDENTIFICATION</scope>
</reference>
<dbReference type="AlphaFoldDB" id="A0A674CLU9"/>
<keyword evidence="3" id="KW-1185">Reference proteome</keyword>
<dbReference type="Ensembl" id="ENSSTUT00000090044.1">
    <property type="protein sequence ID" value="ENSSTUP00000084642.1"/>
    <property type="gene ID" value="ENSSTUG00000037221.1"/>
</dbReference>
<accession>A0A674CLU9</accession>
<sequence length="206" mass="23712">MFKALSGMSPSAHCVFVFSLCYLCGLIPCKVEHEDFELDDFKKETKKCFQKMIKIKNNRFLVVDEEGLKFKERNKEQCKADDCRFNIQVYRTNDIDRPRGSAVILSVTSPCKQTYMVCCEKNGDQKGVSAKPLDQPLPDQIGRSKHEAVFYMELIPGTSQYRFNSSLWCSWYLSFEDGPEAALMKLVLREVHKDVDENCSMDLLTC</sequence>
<evidence type="ECO:0000256" key="1">
    <source>
        <dbReference type="SAM" id="SignalP"/>
    </source>
</evidence>
<dbReference type="GeneTree" id="ENSGT00990000204713"/>
<organism evidence="2 3">
    <name type="scientific">Salmo trutta</name>
    <name type="common">Brown trout</name>
    <dbReference type="NCBI Taxonomy" id="8032"/>
    <lineage>
        <taxon>Eukaryota</taxon>
        <taxon>Metazoa</taxon>
        <taxon>Chordata</taxon>
        <taxon>Craniata</taxon>
        <taxon>Vertebrata</taxon>
        <taxon>Euteleostomi</taxon>
        <taxon>Actinopterygii</taxon>
        <taxon>Neopterygii</taxon>
        <taxon>Teleostei</taxon>
        <taxon>Protacanthopterygii</taxon>
        <taxon>Salmoniformes</taxon>
        <taxon>Salmonidae</taxon>
        <taxon>Salmoninae</taxon>
        <taxon>Salmo</taxon>
    </lineage>
</organism>
<dbReference type="OrthoDB" id="8535973at2759"/>
<proteinExistence type="predicted"/>
<feature type="chain" id="PRO_5025600410" evidence="1">
    <location>
        <begin position="34"/>
        <end position="206"/>
    </location>
</feature>
<dbReference type="InterPro" id="IPR008996">
    <property type="entry name" value="IL1/FGF"/>
</dbReference>
<keyword evidence="1" id="KW-0732">Signal</keyword>
<protein>
    <submittedName>
        <fullName evidence="2">Uncharacterized LOC115163244</fullName>
    </submittedName>
</protein>
<dbReference type="PIRSF" id="PIRSF015162">
    <property type="entry name" value="Interleukin_18"/>
    <property type="match status" value="1"/>
</dbReference>
<dbReference type="Proteomes" id="UP000472277">
    <property type="component" value="Chromosome 26"/>
</dbReference>
<dbReference type="Gene3D" id="2.80.10.50">
    <property type="match status" value="1"/>
</dbReference>
<feature type="signal peptide" evidence="1">
    <location>
        <begin position="1"/>
        <end position="33"/>
    </location>
</feature>
<evidence type="ECO:0000313" key="2">
    <source>
        <dbReference type="Ensembl" id="ENSSTUP00000084642.1"/>
    </source>
</evidence>
<dbReference type="InterPro" id="IPR015529">
    <property type="entry name" value="IL-18"/>
</dbReference>
<dbReference type="GeneID" id="115163244"/>
<gene>
    <name evidence="2" type="primary">LOC115163244</name>
</gene>